<name>I3CDE6_9GAMM</name>
<evidence type="ECO:0000256" key="2">
    <source>
        <dbReference type="ARBA" id="ARBA00007599"/>
    </source>
</evidence>
<evidence type="ECO:0000256" key="10">
    <source>
        <dbReference type="ARBA" id="ARBA00032441"/>
    </source>
</evidence>
<evidence type="ECO:0000256" key="8">
    <source>
        <dbReference type="ARBA" id="ARBA00022840"/>
    </source>
</evidence>
<evidence type="ECO:0000256" key="1">
    <source>
        <dbReference type="ARBA" id="ARBA00004496"/>
    </source>
</evidence>
<dbReference type="PANTHER" id="PTHR33540:SF2">
    <property type="entry name" value="TRNA THREONYLCARBAMOYLADENOSINE BIOSYNTHESIS PROTEIN TSAE"/>
    <property type="match status" value="1"/>
</dbReference>
<keyword evidence="12" id="KW-1185">Reference proteome</keyword>
<dbReference type="GO" id="GO:0046872">
    <property type="term" value="F:metal ion binding"/>
    <property type="evidence" value="ECO:0007669"/>
    <property type="project" value="UniProtKB-KW"/>
</dbReference>
<keyword evidence="4" id="KW-0963">Cytoplasm</keyword>
<dbReference type="Pfam" id="PF02367">
    <property type="entry name" value="TsaE"/>
    <property type="match status" value="1"/>
</dbReference>
<dbReference type="STRING" id="395493.BegalDRAFT_0727"/>
<dbReference type="GO" id="GO:0005524">
    <property type="term" value="F:ATP binding"/>
    <property type="evidence" value="ECO:0007669"/>
    <property type="project" value="UniProtKB-KW"/>
</dbReference>
<dbReference type="Proteomes" id="UP000005744">
    <property type="component" value="Unassembled WGS sequence"/>
</dbReference>
<evidence type="ECO:0000256" key="7">
    <source>
        <dbReference type="ARBA" id="ARBA00022741"/>
    </source>
</evidence>
<dbReference type="eggNOG" id="COG0802">
    <property type="taxonomic scope" value="Bacteria"/>
</dbReference>
<protein>
    <recommendedName>
        <fullName evidence="3">tRNA threonylcarbamoyladenosine biosynthesis protein TsaE</fullName>
    </recommendedName>
    <alternativeName>
        <fullName evidence="10">t(6)A37 threonylcarbamoyladenosine biosynthesis protein TsaE</fullName>
    </alternativeName>
</protein>
<keyword evidence="6" id="KW-0479">Metal-binding</keyword>
<evidence type="ECO:0000256" key="4">
    <source>
        <dbReference type="ARBA" id="ARBA00022490"/>
    </source>
</evidence>
<organism evidence="11 12">
    <name type="scientific">Beggiatoa alba B18LD</name>
    <dbReference type="NCBI Taxonomy" id="395493"/>
    <lineage>
        <taxon>Bacteria</taxon>
        <taxon>Pseudomonadati</taxon>
        <taxon>Pseudomonadota</taxon>
        <taxon>Gammaproteobacteria</taxon>
        <taxon>Thiotrichales</taxon>
        <taxon>Thiotrichaceae</taxon>
        <taxon>Beggiatoa</taxon>
    </lineage>
</organism>
<comment type="similarity">
    <text evidence="2">Belongs to the TsaE family.</text>
</comment>
<sequence>MVITQHISTPEIMEAWGKQIALHCPNRLHIHLIGELGAGKTTLMRGFITALGHQGIVKSPTYTLVEPYHLPEHQVYHFDLYRLADPEELEFMGIHDYLAETAICVFEWAERGGDVLGIPDLVIELHYQTISSRQLKITAKTPLGMKVIAMLMP</sequence>
<dbReference type="Gene3D" id="3.40.50.300">
    <property type="entry name" value="P-loop containing nucleotide triphosphate hydrolases"/>
    <property type="match status" value="1"/>
</dbReference>
<evidence type="ECO:0000256" key="5">
    <source>
        <dbReference type="ARBA" id="ARBA00022694"/>
    </source>
</evidence>
<dbReference type="SUPFAM" id="SSF52540">
    <property type="entry name" value="P-loop containing nucleoside triphosphate hydrolases"/>
    <property type="match status" value="1"/>
</dbReference>
<evidence type="ECO:0000256" key="9">
    <source>
        <dbReference type="ARBA" id="ARBA00022842"/>
    </source>
</evidence>
<comment type="subcellular location">
    <subcellularLocation>
        <location evidence="1">Cytoplasm</location>
    </subcellularLocation>
</comment>
<keyword evidence="7" id="KW-0547">Nucleotide-binding</keyword>
<keyword evidence="9" id="KW-0460">Magnesium</keyword>
<keyword evidence="5" id="KW-0819">tRNA processing</keyword>
<dbReference type="EMBL" id="JH600070">
    <property type="protein sequence ID" value="EIJ41639.1"/>
    <property type="molecule type" value="Genomic_DNA"/>
</dbReference>
<proteinExistence type="inferred from homology"/>
<dbReference type="InterPro" id="IPR003442">
    <property type="entry name" value="T6A_TsaE"/>
</dbReference>
<dbReference type="InterPro" id="IPR027417">
    <property type="entry name" value="P-loop_NTPase"/>
</dbReference>
<evidence type="ECO:0000313" key="11">
    <source>
        <dbReference type="EMBL" id="EIJ41639.1"/>
    </source>
</evidence>
<dbReference type="RefSeq" id="WP_002683741.1">
    <property type="nucleotide sequence ID" value="NZ_JH600070.1"/>
</dbReference>
<dbReference type="PANTHER" id="PTHR33540">
    <property type="entry name" value="TRNA THREONYLCARBAMOYLADENOSINE BIOSYNTHESIS PROTEIN TSAE"/>
    <property type="match status" value="1"/>
</dbReference>
<dbReference type="AlphaFoldDB" id="I3CDE6"/>
<dbReference type="OrthoDB" id="9800307at2"/>
<dbReference type="GO" id="GO:0002949">
    <property type="term" value="P:tRNA threonylcarbamoyladenosine modification"/>
    <property type="evidence" value="ECO:0007669"/>
    <property type="project" value="InterPro"/>
</dbReference>
<evidence type="ECO:0000256" key="3">
    <source>
        <dbReference type="ARBA" id="ARBA00019010"/>
    </source>
</evidence>
<gene>
    <name evidence="11" type="ORF">BegalDRAFT_0727</name>
</gene>
<reference evidence="11 12" key="1">
    <citation type="submission" date="2011-11" db="EMBL/GenBank/DDBJ databases">
        <title>Improved High-Quality Draft sequence of Beggiatoa alba B18lD.</title>
        <authorList>
            <consortium name="US DOE Joint Genome Institute"/>
            <person name="Lucas S."/>
            <person name="Han J."/>
            <person name="Lapidus A."/>
            <person name="Cheng J.-F."/>
            <person name="Goodwin L."/>
            <person name="Pitluck S."/>
            <person name="Peters L."/>
            <person name="Mikhailova N."/>
            <person name="Held B."/>
            <person name="Detter J.C."/>
            <person name="Han C."/>
            <person name="Tapia R."/>
            <person name="Land M."/>
            <person name="Hauser L."/>
            <person name="Kyrpides N."/>
            <person name="Ivanova N."/>
            <person name="Pagani I."/>
            <person name="Samuel K."/>
            <person name="Teske A."/>
            <person name="Mueller J."/>
            <person name="Woyke T."/>
        </authorList>
    </citation>
    <scope>NUCLEOTIDE SEQUENCE [LARGE SCALE GENOMIC DNA]</scope>
    <source>
        <strain evidence="11 12">B18LD</strain>
    </source>
</reference>
<accession>I3CDE6</accession>
<dbReference type="GO" id="GO:0005737">
    <property type="term" value="C:cytoplasm"/>
    <property type="evidence" value="ECO:0007669"/>
    <property type="project" value="UniProtKB-SubCell"/>
</dbReference>
<dbReference type="NCBIfam" id="TIGR00150">
    <property type="entry name" value="T6A_YjeE"/>
    <property type="match status" value="1"/>
</dbReference>
<evidence type="ECO:0000256" key="6">
    <source>
        <dbReference type="ARBA" id="ARBA00022723"/>
    </source>
</evidence>
<keyword evidence="8" id="KW-0067">ATP-binding</keyword>
<evidence type="ECO:0000313" key="12">
    <source>
        <dbReference type="Proteomes" id="UP000005744"/>
    </source>
</evidence>
<dbReference type="HOGENOM" id="CLU_087829_2_2_6"/>